<dbReference type="PANTHER" id="PTHR21716">
    <property type="entry name" value="TRANSMEMBRANE PROTEIN"/>
    <property type="match status" value="1"/>
</dbReference>
<dbReference type="AlphaFoldDB" id="A0A6M8HY14"/>
<evidence type="ECO:0000256" key="4">
    <source>
        <dbReference type="ARBA" id="ARBA00022989"/>
    </source>
</evidence>
<dbReference type="GO" id="GO:0055085">
    <property type="term" value="P:transmembrane transport"/>
    <property type="evidence" value="ECO:0007669"/>
    <property type="project" value="TreeGrafter"/>
</dbReference>
<protein>
    <submittedName>
        <fullName evidence="7">AI-2E family transporter</fullName>
    </submittedName>
</protein>
<dbReference type="Proteomes" id="UP000500767">
    <property type="component" value="Plasmid unnamed1"/>
</dbReference>
<evidence type="ECO:0000313" key="8">
    <source>
        <dbReference type="Proteomes" id="UP000500767"/>
    </source>
</evidence>
<evidence type="ECO:0000256" key="1">
    <source>
        <dbReference type="ARBA" id="ARBA00004141"/>
    </source>
</evidence>
<accession>A0A6M8HY14</accession>
<reference evidence="7 8" key="1">
    <citation type="journal article" date="2014" name="World J. Microbiol. Biotechnol.">
        <title>Biodiversity and physiological characteristics of Antarctic and Arctic lichens-associated bacteria.</title>
        <authorList>
            <person name="Lee Y.M."/>
            <person name="Kim E.H."/>
            <person name="Lee H.K."/>
            <person name="Hong S.G."/>
        </authorList>
    </citation>
    <scope>NUCLEOTIDE SEQUENCE [LARGE SCALE GENOMIC DNA]</scope>
    <source>
        <strain evidence="7 8">PAMC 26569</strain>
        <plasmid evidence="7">unnamed1</plasmid>
    </source>
</reference>
<dbReference type="GO" id="GO:0016020">
    <property type="term" value="C:membrane"/>
    <property type="evidence" value="ECO:0007669"/>
    <property type="project" value="UniProtKB-SubCell"/>
</dbReference>
<evidence type="ECO:0000256" key="5">
    <source>
        <dbReference type="ARBA" id="ARBA00023136"/>
    </source>
</evidence>
<dbReference type="KEGG" id="lck:HN018_23985"/>
<name>A0A6M8HY14_9PROT</name>
<gene>
    <name evidence="7" type="ORF">HN018_23985</name>
</gene>
<feature type="transmembrane region" description="Helical" evidence="6">
    <location>
        <begin position="158"/>
        <end position="179"/>
    </location>
</feature>
<feature type="transmembrane region" description="Helical" evidence="6">
    <location>
        <begin position="115"/>
        <end position="143"/>
    </location>
</feature>
<sequence length="445" mass="47435">MLELLRCRWLRCRLIRNRSSDRAWTDAFDYIERFYNRPRRYSTIGYLSPAAAHLSAGEPGVICPVCRSRATSGDHRVAGSSDMTPMASGEPDGGPLGEMAASGVSLSRTARACAVLSGIAMLFWVLGSFVLELFLVVLIALLLRGMAALLARVTRLPVGGSLAVVVGGLTLLAGVGLYYRGPRFAHEMQLLFDRLAPEILRLRQHYAATEWGQFLQQHLMPEGGSGAAMRIPAMAVLGSTFGVFGEAVVVVLAAIYMAVSPDLYVRGLVLLFPLPARSRVNTILRDCGASLQWWMVGQGVSMLAVGIISTVGLLILGVPLPFSLGLLAGMLTFIPYVGAWLGSVPAILMAMTVGPFTALWAAGVFLLCHIVEGYLLAPLVQRRTTEMAPALTLLAMAVVGSFYGILGLILATPITAAALVAVKEGYIASILGDGSMRKREGAAEA</sequence>
<feature type="transmembrane region" description="Helical" evidence="6">
    <location>
        <begin position="389"/>
        <end position="411"/>
    </location>
</feature>
<dbReference type="PANTHER" id="PTHR21716:SF62">
    <property type="entry name" value="TRANSPORT PROTEIN YDBI-RELATED"/>
    <property type="match status" value="1"/>
</dbReference>
<proteinExistence type="inferred from homology"/>
<comment type="subcellular location">
    <subcellularLocation>
        <location evidence="1">Membrane</location>
        <topology evidence="1">Multi-pass membrane protein</topology>
    </subcellularLocation>
</comment>
<keyword evidence="8" id="KW-1185">Reference proteome</keyword>
<dbReference type="Pfam" id="PF01594">
    <property type="entry name" value="AI-2E_transport"/>
    <property type="match status" value="1"/>
</dbReference>
<dbReference type="EMBL" id="CP053709">
    <property type="protein sequence ID" value="QKE93238.1"/>
    <property type="molecule type" value="Genomic_DNA"/>
</dbReference>
<feature type="transmembrane region" description="Helical" evidence="6">
    <location>
        <begin position="300"/>
        <end position="320"/>
    </location>
</feature>
<evidence type="ECO:0000256" key="6">
    <source>
        <dbReference type="SAM" id="Phobius"/>
    </source>
</evidence>
<feature type="transmembrane region" description="Helical" evidence="6">
    <location>
        <begin position="357"/>
        <end position="377"/>
    </location>
</feature>
<keyword evidence="5 6" id="KW-0472">Membrane</keyword>
<feature type="transmembrane region" description="Helical" evidence="6">
    <location>
        <begin position="327"/>
        <end position="351"/>
    </location>
</feature>
<evidence type="ECO:0000313" key="7">
    <source>
        <dbReference type="EMBL" id="QKE93238.1"/>
    </source>
</evidence>
<keyword evidence="3 6" id="KW-0812">Transmembrane</keyword>
<geneLocation type="plasmid" evidence="7 8">
    <name>unnamed1</name>
</geneLocation>
<comment type="similarity">
    <text evidence="2">Belongs to the autoinducer-2 exporter (AI-2E) (TC 2.A.86) family.</text>
</comment>
<organism evidence="7 8">
    <name type="scientific">Lichenicola cladoniae</name>
    <dbReference type="NCBI Taxonomy" id="1484109"/>
    <lineage>
        <taxon>Bacteria</taxon>
        <taxon>Pseudomonadati</taxon>
        <taxon>Pseudomonadota</taxon>
        <taxon>Alphaproteobacteria</taxon>
        <taxon>Acetobacterales</taxon>
        <taxon>Acetobacteraceae</taxon>
        <taxon>Lichenicola</taxon>
    </lineage>
</organism>
<keyword evidence="7" id="KW-0614">Plasmid</keyword>
<evidence type="ECO:0000256" key="3">
    <source>
        <dbReference type="ARBA" id="ARBA00022692"/>
    </source>
</evidence>
<dbReference type="InterPro" id="IPR002549">
    <property type="entry name" value="AI-2E-like"/>
</dbReference>
<evidence type="ECO:0000256" key="2">
    <source>
        <dbReference type="ARBA" id="ARBA00009773"/>
    </source>
</evidence>
<feature type="transmembrane region" description="Helical" evidence="6">
    <location>
        <begin position="235"/>
        <end position="259"/>
    </location>
</feature>
<keyword evidence="4 6" id="KW-1133">Transmembrane helix</keyword>